<feature type="transmembrane region" description="Helical" evidence="1">
    <location>
        <begin position="73"/>
        <end position="96"/>
    </location>
</feature>
<protein>
    <submittedName>
        <fullName evidence="2">Uncharacterized protein</fullName>
    </submittedName>
</protein>
<organism evidence="2">
    <name type="scientific">marine sediment metagenome</name>
    <dbReference type="NCBI Taxonomy" id="412755"/>
    <lineage>
        <taxon>unclassified sequences</taxon>
        <taxon>metagenomes</taxon>
        <taxon>ecological metagenomes</taxon>
    </lineage>
</organism>
<keyword evidence="1" id="KW-1133">Transmembrane helix</keyword>
<gene>
    <name evidence="2" type="ORF">LCGC14_1633910</name>
</gene>
<proteinExistence type="predicted"/>
<accession>A0A0F9L1H1</accession>
<keyword evidence="1" id="KW-0812">Transmembrane</keyword>
<evidence type="ECO:0000313" key="2">
    <source>
        <dbReference type="EMBL" id="KKM21590.1"/>
    </source>
</evidence>
<feature type="non-terminal residue" evidence="2">
    <location>
        <position position="276"/>
    </location>
</feature>
<evidence type="ECO:0000256" key="1">
    <source>
        <dbReference type="SAM" id="Phobius"/>
    </source>
</evidence>
<name>A0A0F9L1H1_9ZZZZ</name>
<dbReference type="AlphaFoldDB" id="A0A0F9L1H1"/>
<comment type="caution">
    <text evidence="2">The sequence shown here is derived from an EMBL/GenBank/DDBJ whole genome shotgun (WGS) entry which is preliminary data.</text>
</comment>
<reference evidence="2" key="1">
    <citation type="journal article" date="2015" name="Nature">
        <title>Complex archaea that bridge the gap between prokaryotes and eukaryotes.</title>
        <authorList>
            <person name="Spang A."/>
            <person name="Saw J.H."/>
            <person name="Jorgensen S.L."/>
            <person name="Zaremba-Niedzwiedzka K."/>
            <person name="Martijn J."/>
            <person name="Lind A.E."/>
            <person name="van Eijk R."/>
            <person name="Schleper C."/>
            <person name="Guy L."/>
            <person name="Ettema T.J."/>
        </authorList>
    </citation>
    <scope>NUCLEOTIDE SEQUENCE</scope>
</reference>
<keyword evidence="1" id="KW-0472">Membrane</keyword>
<dbReference type="EMBL" id="LAZR01013518">
    <property type="protein sequence ID" value="KKM21590.1"/>
    <property type="molecule type" value="Genomic_DNA"/>
</dbReference>
<sequence length="276" mass="29023">MATTKNININVDTKKARKNVEGLSDSVNKEASKTAGIFGKLSSKIDSLTGGMVSKFKGLTGSLGGVRTGFKGVGTAIAASGLGLLVLTIGAVVTAFKSSEEGQNKFAKIMGVIGSVVGNVTDLISDFGEMVIDAFENPGKYFEKFKKALKDNVTTRIKGLLNLLPSLGKAIEQVFSGDFSGAAKTATNAVGQVVLGVESVTDSVSNAIEKVKEFGAEIKKDGEIAAAIAAQRAAADKKERDLLVQRAIANRDVADARNKAADRDKYSTQERIKFLK</sequence>